<reference evidence="5" key="2">
    <citation type="submission" date="2019-11" db="EMBL/GenBank/DDBJ databases">
        <title>Improved Assembly of Tolypothrix boutellei genome.</title>
        <authorList>
            <person name="Sarangi A.N."/>
            <person name="Mukherjee M."/>
            <person name="Ghosh S."/>
            <person name="Singh D."/>
            <person name="Das A."/>
            <person name="Kant S."/>
            <person name="Prusty A."/>
            <person name="Tripathy S."/>
        </authorList>
    </citation>
    <scope>NUCLEOTIDE SEQUENCE</scope>
    <source>
        <strain evidence="5">VB521301</strain>
    </source>
</reference>
<dbReference type="Proteomes" id="UP000029738">
    <property type="component" value="Unassembled WGS sequence"/>
</dbReference>
<dbReference type="InterPro" id="IPR004155">
    <property type="entry name" value="PBS_lyase_HEAT"/>
</dbReference>
<dbReference type="EMBL" id="JHEG04000001">
    <property type="protein sequence ID" value="KAF3887544.1"/>
    <property type="molecule type" value="Genomic_DNA"/>
</dbReference>
<keyword evidence="7" id="KW-1185">Reference proteome</keyword>
<evidence type="ECO:0000256" key="2">
    <source>
        <dbReference type="ARBA" id="ARBA00022549"/>
    </source>
</evidence>
<dbReference type="GO" id="GO:0016829">
    <property type="term" value="F:lyase activity"/>
    <property type="evidence" value="ECO:0007669"/>
    <property type="project" value="UniProtKB-KW"/>
</dbReference>
<keyword evidence="3" id="KW-0605">Phycobilisome</keyword>
<evidence type="ECO:0000256" key="4">
    <source>
        <dbReference type="ARBA" id="ARBA00023239"/>
    </source>
</evidence>
<evidence type="ECO:0000256" key="1">
    <source>
        <dbReference type="ARBA" id="ARBA00009299"/>
    </source>
</evidence>
<keyword evidence="2" id="KW-0042">Antenna complex</keyword>
<dbReference type="STRING" id="1479485.DA73_0214300"/>
<dbReference type="GO" id="GO:0030089">
    <property type="term" value="C:phycobilisome"/>
    <property type="evidence" value="ECO:0007669"/>
    <property type="project" value="UniProtKB-KW"/>
</dbReference>
<protein>
    <submittedName>
        <fullName evidence="6">PBS lyase</fullName>
    </submittedName>
</protein>
<dbReference type="PANTHER" id="PTHR12697">
    <property type="entry name" value="PBS LYASE HEAT-LIKE PROTEIN"/>
    <property type="match status" value="1"/>
</dbReference>
<dbReference type="PANTHER" id="PTHR12697:SF5">
    <property type="entry name" value="DEOXYHYPUSINE HYDROXYLASE"/>
    <property type="match status" value="1"/>
</dbReference>
<accession>A0A0C1NFS7</accession>
<dbReference type="InterPro" id="IPR011989">
    <property type="entry name" value="ARM-like"/>
</dbReference>
<dbReference type="SUPFAM" id="SSF48371">
    <property type="entry name" value="ARM repeat"/>
    <property type="match status" value="2"/>
</dbReference>
<dbReference type="Pfam" id="PF13646">
    <property type="entry name" value="HEAT_2"/>
    <property type="match status" value="3"/>
</dbReference>
<evidence type="ECO:0000313" key="5">
    <source>
        <dbReference type="EMBL" id="KAF3887544.1"/>
    </source>
</evidence>
<dbReference type="Gene3D" id="1.25.10.10">
    <property type="entry name" value="Leucine-rich Repeat Variant"/>
    <property type="match status" value="3"/>
</dbReference>
<evidence type="ECO:0000313" key="6">
    <source>
        <dbReference type="EMBL" id="KIE11671.1"/>
    </source>
</evidence>
<dbReference type="InterPro" id="IPR016024">
    <property type="entry name" value="ARM-type_fold"/>
</dbReference>
<dbReference type="OrthoDB" id="5512944at2"/>
<keyword evidence="4 6" id="KW-0456">Lyase</keyword>
<name>A0A0C1NFS7_9CYAN</name>
<evidence type="ECO:0000256" key="3">
    <source>
        <dbReference type="ARBA" id="ARBA00022738"/>
    </source>
</evidence>
<sequence>MAIVKNIHQLLLQAEEAYEAANWSLLIQSLQQLTLIENSEYPKEEKNQEYLLELALSALESGDFQQRWEIAKVFPRLGKIVLPELIAILEDEGAEEELRWYAARILGDLKSRDAIAPLMHLLKRSENEEIKEVAATALGQMGTIAIATLTEFLLQEDIGEHSRYNNSIHSEETRLLAVKALACIRHREIITPLLGVARDPQMTIRVAAIEALSSFHDPRVPPVLLNALDDIAAPVRKEAVLGLGFLRDLLSELDLVAKLQQKLYDFDLDVCCAAAIALSKIGSDTATQPLFQVLVSPHTPTRLQLEAIRALSWIGTLSGIEYLQQAFYQLEVPTVWQEIVTVLGRVSHLVLQNKATEVLLEIVQKNHPSLEISSIKSAIALSLGQLGNKQAVSTLTQMAVDRDVQVRLHAVAALKNLSPERYGEGKG</sequence>
<comment type="similarity">
    <text evidence="1">Belongs to the CpcE/RpcE/PecE family.</text>
</comment>
<dbReference type="EMBL" id="JHEG02000043">
    <property type="protein sequence ID" value="KIE11671.1"/>
    <property type="molecule type" value="Genomic_DNA"/>
</dbReference>
<reference evidence="6" key="1">
    <citation type="journal article" date="2015" name="Genome Announc.">
        <title>Draft Genome Sequence of Tolypothrix boutellei Strain VB521301.</title>
        <authorList>
            <person name="Chandrababunaidu M.M."/>
            <person name="Singh D."/>
            <person name="Sen D."/>
            <person name="Bhan S."/>
            <person name="Das S."/>
            <person name="Gupta A."/>
            <person name="Adhikary S.P."/>
            <person name="Tripathy S."/>
        </authorList>
    </citation>
    <scope>NUCLEOTIDE SEQUENCE</scope>
    <source>
        <strain evidence="6">VB521301</strain>
    </source>
</reference>
<dbReference type="SMART" id="SM00567">
    <property type="entry name" value="EZ_HEAT"/>
    <property type="match status" value="7"/>
</dbReference>
<dbReference type="GO" id="GO:0016491">
    <property type="term" value="F:oxidoreductase activity"/>
    <property type="evidence" value="ECO:0007669"/>
    <property type="project" value="TreeGrafter"/>
</dbReference>
<comment type="caution">
    <text evidence="6">The sequence shown here is derived from an EMBL/GenBank/DDBJ whole genome shotgun (WGS) entry which is preliminary data.</text>
</comment>
<dbReference type="AlphaFoldDB" id="A0A0C1NFS7"/>
<gene>
    <name evidence="6" type="ORF">DA73_0214300</name>
    <name evidence="5" type="ORF">DA73_0400020180</name>
</gene>
<evidence type="ECO:0000313" key="7">
    <source>
        <dbReference type="Proteomes" id="UP000029738"/>
    </source>
</evidence>
<dbReference type="RefSeq" id="WP_038078561.1">
    <property type="nucleotide sequence ID" value="NZ_JHEG04000001.1"/>
</dbReference>
<proteinExistence type="inferred from homology"/>
<organism evidence="6">
    <name type="scientific">Tolypothrix bouteillei VB521301</name>
    <dbReference type="NCBI Taxonomy" id="1479485"/>
    <lineage>
        <taxon>Bacteria</taxon>
        <taxon>Bacillati</taxon>
        <taxon>Cyanobacteriota</taxon>
        <taxon>Cyanophyceae</taxon>
        <taxon>Nostocales</taxon>
        <taxon>Tolypothrichaceae</taxon>
        <taxon>Tolypothrix</taxon>
    </lineage>
</organism>